<feature type="domain" description="Helitron helicase-like" evidence="1">
    <location>
        <begin position="1"/>
        <end position="54"/>
    </location>
</feature>
<organism evidence="2 3">
    <name type="scientific">Gossypium australe</name>
    <dbReference type="NCBI Taxonomy" id="47621"/>
    <lineage>
        <taxon>Eukaryota</taxon>
        <taxon>Viridiplantae</taxon>
        <taxon>Streptophyta</taxon>
        <taxon>Embryophyta</taxon>
        <taxon>Tracheophyta</taxon>
        <taxon>Spermatophyta</taxon>
        <taxon>Magnoliopsida</taxon>
        <taxon>eudicotyledons</taxon>
        <taxon>Gunneridae</taxon>
        <taxon>Pentapetalae</taxon>
        <taxon>rosids</taxon>
        <taxon>malvids</taxon>
        <taxon>Malvales</taxon>
        <taxon>Malvaceae</taxon>
        <taxon>Malvoideae</taxon>
        <taxon>Gossypium</taxon>
    </lineage>
</organism>
<keyword evidence="2" id="KW-0067">ATP-binding</keyword>
<keyword evidence="3" id="KW-1185">Reference proteome</keyword>
<evidence type="ECO:0000313" key="3">
    <source>
        <dbReference type="Proteomes" id="UP000325315"/>
    </source>
</evidence>
<proteinExistence type="predicted"/>
<dbReference type="Pfam" id="PF14214">
    <property type="entry name" value="Helitron_like_N"/>
    <property type="match status" value="1"/>
</dbReference>
<dbReference type="InterPro" id="IPR025476">
    <property type="entry name" value="Helitron_helicase-like"/>
</dbReference>
<dbReference type="AlphaFoldDB" id="A0A5B6WEG5"/>
<sequence length="72" mass="8348">MAICRWAGPSDLFHTFTCNPKCPKIKEFLKLIPGQRSEDRPNIISRVFKIKLDQGNILNTLEQNCMMRDVIL</sequence>
<dbReference type="Proteomes" id="UP000325315">
    <property type="component" value="Unassembled WGS sequence"/>
</dbReference>
<dbReference type="GO" id="GO:0004386">
    <property type="term" value="F:helicase activity"/>
    <property type="evidence" value="ECO:0007669"/>
    <property type="project" value="UniProtKB-KW"/>
</dbReference>
<comment type="caution">
    <text evidence="2">The sequence shown here is derived from an EMBL/GenBank/DDBJ whole genome shotgun (WGS) entry which is preliminary data.</text>
</comment>
<dbReference type="EMBL" id="SMMG02000003">
    <property type="protein sequence ID" value="KAA3479674.1"/>
    <property type="molecule type" value="Genomic_DNA"/>
</dbReference>
<keyword evidence="2" id="KW-0378">Hydrolase</keyword>
<accession>A0A5B6WEG5</accession>
<name>A0A5B6WEG5_9ROSI</name>
<dbReference type="OrthoDB" id="1900198at2759"/>
<reference evidence="3" key="1">
    <citation type="journal article" date="2019" name="Plant Biotechnol. J.">
        <title>Genome sequencing of the Australian wild diploid species Gossypium australe highlights disease resistance and delayed gland morphogenesis.</title>
        <authorList>
            <person name="Cai Y."/>
            <person name="Cai X."/>
            <person name="Wang Q."/>
            <person name="Wang P."/>
            <person name="Zhang Y."/>
            <person name="Cai C."/>
            <person name="Xu Y."/>
            <person name="Wang K."/>
            <person name="Zhou Z."/>
            <person name="Wang C."/>
            <person name="Geng S."/>
            <person name="Li B."/>
            <person name="Dong Q."/>
            <person name="Hou Y."/>
            <person name="Wang H."/>
            <person name="Ai P."/>
            <person name="Liu Z."/>
            <person name="Yi F."/>
            <person name="Sun M."/>
            <person name="An G."/>
            <person name="Cheng J."/>
            <person name="Zhang Y."/>
            <person name="Shi Q."/>
            <person name="Xie Y."/>
            <person name="Shi X."/>
            <person name="Chang Y."/>
            <person name="Huang F."/>
            <person name="Chen Y."/>
            <person name="Hong S."/>
            <person name="Mi L."/>
            <person name="Sun Q."/>
            <person name="Zhang L."/>
            <person name="Zhou B."/>
            <person name="Peng R."/>
            <person name="Zhang X."/>
            <person name="Liu F."/>
        </authorList>
    </citation>
    <scope>NUCLEOTIDE SEQUENCE [LARGE SCALE GENOMIC DNA]</scope>
    <source>
        <strain evidence="3">cv. PA1801</strain>
    </source>
</reference>
<protein>
    <submittedName>
        <fullName evidence="2">DNA helicase PIF1, ATP-dependent</fullName>
    </submittedName>
</protein>
<keyword evidence="2" id="KW-0547">Nucleotide-binding</keyword>
<evidence type="ECO:0000259" key="1">
    <source>
        <dbReference type="Pfam" id="PF14214"/>
    </source>
</evidence>
<gene>
    <name evidence="2" type="ORF">EPI10_020167</name>
</gene>
<evidence type="ECO:0000313" key="2">
    <source>
        <dbReference type="EMBL" id="KAA3479674.1"/>
    </source>
</evidence>
<keyword evidence="2" id="KW-0347">Helicase</keyword>